<accession>A0A1V5SEL0</accession>
<dbReference type="GO" id="GO:0003735">
    <property type="term" value="F:structural constituent of ribosome"/>
    <property type="evidence" value="ECO:0007669"/>
    <property type="project" value="InterPro"/>
</dbReference>
<evidence type="ECO:0000256" key="5">
    <source>
        <dbReference type="HAMAP-Rule" id="MF_00294"/>
    </source>
</evidence>
<name>A0A1V5SEL0_9BACT</name>
<dbReference type="GO" id="GO:0005840">
    <property type="term" value="C:ribosome"/>
    <property type="evidence" value="ECO:0007669"/>
    <property type="project" value="UniProtKB-KW"/>
</dbReference>
<protein>
    <recommendedName>
        <fullName evidence="4 5">Large ribosomal subunit protein bL33</fullName>
    </recommendedName>
</protein>
<dbReference type="Gene3D" id="2.20.28.120">
    <property type="entry name" value="Ribosomal protein L33"/>
    <property type="match status" value="1"/>
</dbReference>
<evidence type="ECO:0000256" key="3">
    <source>
        <dbReference type="ARBA" id="ARBA00023274"/>
    </source>
</evidence>
<dbReference type="EMBL" id="MWBO01000026">
    <property type="protein sequence ID" value="OQA52621.1"/>
    <property type="molecule type" value="Genomic_DNA"/>
</dbReference>
<organism evidence="6">
    <name type="scientific">candidate division WS2 bacterium ADurb.Bin280</name>
    <dbReference type="NCBI Taxonomy" id="1852829"/>
    <lineage>
        <taxon>Bacteria</taxon>
        <taxon>candidate division WS2</taxon>
    </lineage>
</organism>
<dbReference type="AlphaFoldDB" id="A0A1V5SEL0"/>
<proteinExistence type="inferred from homology"/>
<dbReference type="NCBIfam" id="NF001764">
    <property type="entry name" value="PRK00504.1"/>
    <property type="match status" value="1"/>
</dbReference>
<comment type="caution">
    <text evidence="6">The sequence shown here is derived from an EMBL/GenBank/DDBJ whole genome shotgun (WGS) entry which is preliminary data.</text>
</comment>
<dbReference type="InterPro" id="IPR011332">
    <property type="entry name" value="Ribosomal_zn-bd"/>
</dbReference>
<keyword evidence="3 5" id="KW-0687">Ribonucleoprotein</keyword>
<evidence type="ECO:0000256" key="4">
    <source>
        <dbReference type="ARBA" id="ARBA00035176"/>
    </source>
</evidence>
<comment type="similarity">
    <text evidence="1 5">Belongs to the bacterial ribosomal protein bL33 family.</text>
</comment>
<dbReference type="Proteomes" id="UP000485367">
    <property type="component" value="Unassembled WGS sequence"/>
</dbReference>
<gene>
    <name evidence="5 6" type="primary">rpmG</name>
    <name evidence="6" type="ORF">BWY43_00409</name>
</gene>
<reference evidence="6" key="1">
    <citation type="submission" date="2017-02" db="EMBL/GenBank/DDBJ databases">
        <title>Delving into the versatile metabolic prowess of the omnipresent phylum Bacteroidetes.</title>
        <authorList>
            <person name="Nobu M.K."/>
            <person name="Mei R."/>
            <person name="Narihiro T."/>
            <person name="Kuroda K."/>
            <person name="Liu W.-T."/>
        </authorList>
    </citation>
    <scope>NUCLEOTIDE SEQUENCE</scope>
    <source>
        <strain evidence="6">ADurb.Bin280</strain>
    </source>
</reference>
<dbReference type="NCBIfam" id="TIGR01023">
    <property type="entry name" value="rpmG_bact"/>
    <property type="match status" value="1"/>
</dbReference>
<dbReference type="GO" id="GO:0006412">
    <property type="term" value="P:translation"/>
    <property type="evidence" value="ECO:0007669"/>
    <property type="project" value="UniProtKB-UniRule"/>
</dbReference>
<dbReference type="InterPro" id="IPR001705">
    <property type="entry name" value="Ribosomal_bL33"/>
</dbReference>
<dbReference type="SUPFAM" id="SSF57829">
    <property type="entry name" value="Zn-binding ribosomal proteins"/>
    <property type="match status" value="1"/>
</dbReference>
<keyword evidence="2 5" id="KW-0689">Ribosomal protein</keyword>
<dbReference type="HAMAP" id="MF_00294">
    <property type="entry name" value="Ribosomal_bL33"/>
    <property type="match status" value="1"/>
</dbReference>
<sequence length="55" mass="6306">MAKKGTRLNTLVLECSVCASRNYITQRSNIQPVKKIEIKKHCPKCKKHTVHKEGK</sequence>
<evidence type="ECO:0000313" key="6">
    <source>
        <dbReference type="EMBL" id="OQA52621.1"/>
    </source>
</evidence>
<dbReference type="InterPro" id="IPR038584">
    <property type="entry name" value="Ribosomal_bL33_sf"/>
</dbReference>
<dbReference type="GO" id="GO:1990904">
    <property type="term" value="C:ribonucleoprotein complex"/>
    <property type="evidence" value="ECO:0007669"/>
    <property type="project" value="UniProtKB-KW"/>
</dbReference>
<evidence type="ECO:0000256" key="2">
    <source>
        <dbReference type="ARBA" id="ARBA00022980"/>
    </source>
</evidence>
<evidence type="ECO:0000256" key="1">
    <source>
        <dbReference type="ARBA" id="ARBA00007596"/>
    </source>
</evidence>
<dbReference type="Pfam" id="PF00471">
    <property type="entry name" value="Ribosomal_L33"/>
    <property type="match status" value="1"/>
</dbReference>
<dbReference type="GO" id="GO:0005737">
    <property type="term" value="C:cytoplasm"/>
    <property type="evidence" value="ECO:0007669"/>
    <property type="project" value="UniProtKB-ARBA"/>
</dbReference>